<keyword evidence="2" id="KW-1185">Reference proteome</keyword>
<gene>
    <name evidence="1" type="ORF">BpHYR1_037648</name>
</gene>
<dbReference type="Proteomes" id="UP000276133">
    <property type="component" value="Unassembled WGS sequence"/>
</dbReference>
<name>A0A3M7RKU0_BRAPC</name>
<dbReference type="AlphaFoldDB" id="A0A3M7RKU0"/>
<reference evidence="1 2" key="1">
    <citation type="journal article" date="2018" name="Sci. Rep.">
        <title>Genomic signatures of local adaptation to the degree of environmental predictability in rotifers.</title>
        <authorList>
            <person name="Franch-Gras L."/>
            <person name="Hahn C."/>
            <person name="Garcia-Roger E.M."/>
            <person name="Carmona M.J."/>
            <person name="Serra M."/>
            <person name="Gomez A."/>
        </authorList>
    </citation>
    <scope>NUCLEOTIDE SEQUENCE [LARGE SCALE GENOMIC DNA]</scope>
    <source>
        <strain evidence="1">HYR1</strain>
    </source>
</reference>
<evidence type="ECO:0000313" key="1">
    <source>
        <dbReference type="EMBL" id="RNA23918.1"/>
    </source>
</evidence>
<dbReference type="EMBL" id="REGN01003196">
    <property type="protein sequence ID" value="RNA23918.1"/>
    <property type="molecule type" value="Genomic_DNA"/>
</dbReference>
<proteinExistence type="predicted"/>
<protein>
    <submittedName>
        <fullName evidence="1">Uncharacterized protein</fullName>
    </submittedName>
</protein>
<evidence type="ECO:0000313" key="2">
    <source>
        <dbReference type="Proteomes" id="UP000276133"/>
    </source>
</evidence>
<accession>A0A3M7RKU0</accession>
<sequence>MLPNLLKPLELHNNWNFLQLHRTLTIKQLKFGIDSIVTDVSSEFLLVDQVLLSGRLCKSITNYFNNYMNQIFYQEKFNTVSINPTRFCLSPFYDLSFIYLFLY</sequence>
<comment type="caution">
    <text evidence="1">The sequence shown here is derived from an EMBL/GenBank/DDBJ whole genome shotgun (WGS) entry which is preliminary data.</text>
</comment>
<organism evidence="1 2">
    <name type="scientific">Brachionus plicatilis</name>
    <name type="common">Marine rotifer</name>
    <name type="synonym">Brachionus muelleri</name>
    <dbReference type="NCBI Taxonomy" id="10195"/>
    <lineage>
        <taxon>Eukaryota</taxon>
        <taxon>Metazoa</taxon>
        <taxon>Spiralia</taxon>
        <taxon>Gnathifera</taxon>
        <taxon>Rotifera</taxon>
        <taxon>Eurotatoria</taxon>
        <taxon>Monogononta</taxon>
        <taxon>Pseudotrocha</taxon>
        <taxon>Ploima</taxon>
        <taxon>Brachionidae</taxon>
        <taxon>Brachionus</taxon>
    </lineage>
</organism>